<reference evidence="3 4" key="1">
    <citation type="submission" date="2005-11" db="EMBL/GenBank/DDBJ databases">
        <title>The complete genome sequence of Lawsonia intracellularis: the causative agent of proliferative enteropathy.</title>
        <authorList>
            <person name="Kaur K."/>
            <person name="Zhang Q."/>
            <person name="Beckler D."/>
            <person name="Munir S."/>
            <person name="Li L."/>
            <person name="Kinsley K."/>
            <person name="Herron L."/>
            <person name="Peterson A."/>
            <person name="May B."/>
            <person name="Singh S."/>
            <person name="Gebhart C."/>
            <person name="Kapur V."/>
        </authorList>
    </citation>
    <scope>NUCLEOTIDE SEQUENCE [LARGE SCALE GENOMIC DNA]</scope>
    <source>
        <strain evidence="3 4">PHE/MN1-00</strain>
    </source>
</reference>
<dbReference type="AlphaFoldDB" id="Q1MS64"/>
<name>Q1MS64_LAWIP</name>
<dbReference type="Pfam" id="PF13539">
    <property type="entry name" value="Peptidase_M15_4"/>
    <property type="match status" value="1"/>
</dbReference>
<dbReference type="STRING" id="363253.LI0105"/>
<proteinExistence type="predicted"/>
<dbReference type="InterPro" id="IPR039561">
    <property type="entry name" value="Peptidase_M15C"/>
</dbReference>
<dbReference type="EMBL" id="AM180252">
    <property type="protein sequence ID" value="CAJ54161.1"/>
    <property type="molecule type" value="Genomic_DNA"/>
</dbReference>
<feature type="domain" description="Peptidase M15C" evidence="2">
    <location>
        <begin position="229"/>
        <end position="297"/>
    </location>
</feature>
<feature type="chain" id="PRO_5004194221" description="Peptidase M15C domain-containing protein" evidence="1">
    <location>
        <begin position="25"/>
        <end position="314"/>
    </location>
</feature>
<organism evidence="3 4">
    <name type="scientific">Lawsonia intracellularis (strain PHE/MN1-00)</name>
    <dbReference type="NCBI Taxonomy" id="363253"/>
    <lineage>
        <taxon>Bacteria</taxon>
        <taxon>Pseudomonadati</taxon>
        <taxon>Thermodesulfobacteriota</taxon>
        <taxon>Desulfovibrionia</taxon>
        <taxon>Desulfovibrionales</taxon>
        <taxon>Desulfovibrionaceae</taxon>
        <taxon>Lawsonia</taxon>
    </lineage>
</organism>
<gene>
    <name evidence="3" type="ordered locus">LI0105</name>
</gene>
<dbReference type="SUPFAM" id="SSF55166">
    <property type="entry name" value="Hedgehog/DD-peptidase"/>
    <property type="match status" value="1"/>
</dbReference>
<accession>Q1MS64</accession>
<dbReference type="GO" id="GO:0008233">
    <property type="term" value="F:peptidase activity"/>
    <property type="evidence" value="ECO:0007669"/>
    <property type="project" value="InterPro"/>
</dbReference>
<keyword evidence="1" id="KW-0732">Signal</keyword>
<dbReference type="OrthoDB" id="9799970at2"/>
<evidence type="ECO:0000313" key="3">
    <source>
        <dbReference type="EMBL" id="CAJ54161.1"/>
    </source>
</evidence>
<dbReference type="Proteomes" id="UP000002430">
    <property type="component" value="Chromosome"/>
</dbReference>
<keyword evidence="4" id="KW-1185">Reference proteome</keyword>
<evidence type="ECO:0000259" key="2">
    <source>
        <dbReference type="Pfam" id="PF13539"/>
    </source>
</evidence>
<feature type="signal peptide" evidence="1">
    <location>
        <begin position="1"/>
        <end position="24"/>
    </location>
</feature>
<dbReference type="RefSeq" id="WP_011526188.1">
    <property type="nucleotide sequence ID" value="NC_008011.1"/>
</dbReference>
<evidence type="ECO:0000256" key="1">
    <source>
        <dbReference type="SAM" id="SignalP"/>
    </source>
</evidence>
<evidence type="ECO:0000313" key="4">
    <source>
        <dbReference type="Proteomes" id="UP000002430"/>
    </source>
</evidence>
<sequence length="314" mass="36320">MNSSIRLICYIVCCFFILSKLSMAAVNYSDLEILVQHRIVFQEGSDIALFGDKQILFTQDAQILCDDNAILDFECLLASYPGVITGIITDEEKRLWLIVNGHKVLYDDGKKRIYSEALLNSTVKDSMAQLYPLEPSRPIPDVGIAPGRVRSYALLEAIYGNSREEVEKQLVGIRFKKREKICFFSHSAKAAQSLKDVFTQLDTLLDKDPQVYEYIFPLSGGFAWRVIAGEKRLSPHSYGIAIDLHPKKGIYWRLVKDREKYLQIQKEYPSELVGIFEQRGFIWGGKWYEYDFMHFEYRPELIYKAKRSIHNNVM</sequence>
<protein>
    <recommendedName>
        <fullName evidence="2">Peptidase M15C domain-containing protein</fullName>
    </recommendedName>
</protein>
<dbReference type="eggNOG" id="COG0791">
    <property type="taxonomic scope" value="Bacteria"/>
</dbReference>
<dbReference type="HOGENOM" id="CLU_076855_0_0_7"/>
<dbReference type="InterPro" id="IPR009045">
    <property type="entry name" value="Zn_M74/Hedgehog-like"/>
</dbReference>
<dbReference type="Gene3D" id="3.30.1380.10">
    <property type="match status" value="1"/>
</dbReference>
<dbReference type="KEGG" id="lip:LI0105"/>